<accession>A0ABT2ZLE1</accession>
<proteinExistence type="predicted"/>
<keyword evidence="3" id="KW-1185">Reference proteome</keyword>
<evidence type="ECO:0000256" key="1">
    <source>
        <dbReference type="SAM" id="MobiDB-lite"/>
    </source>
</evidence>
<dbReference type="EMBL" id="JAOWKZ010000002">
    <property type="protein sequence ID" value="MCV2871949.1"/>
    <property type="molecule type" value="Genomic_DNA"/>
</dbReference>
<gene>
    <name evidence="2" type="ORF">OEZ71_06535</name>
</gene>
<name>A0ABT2ZLE1_9RHOB</name>
<dbReference type="Proteomes" id="UP001652564">
    <property type="component" value="Unassembled WGS sequence"/>
</dbReference>
<feature type="region of interest" description="Disordered" evidence="1">
    <location>
        <begin position="1"/>
        <end position="20"/>
    </location>
</feature>
<comment type="caution">
    <text evidence="2">The sequence shown here is derived from an EMBL/GenBank/DDBJ whole genome shotgun (WGS) entry which is preliminary data.</text>
</comment>
<organism evidence="2 3">
    <name type="scientific">Albidovulum litorale</name>
    <dbReference type="NCBI Taxonomy" id="2984134"/>
    <lineage>
        <taxon>Bacteria</taxon>
        <taxon>Pseudomonadati</taxon>
        <taxon>Pseudomonadota</taxon>
        <taxon>Alphaproteobacteria</taxon>
        <taxon>Rhodobacterales</taxon>
        <taxon>Paracoccaceae</taxon>
        <taxon>Albidovulum</taxon>
    </lineage>
</organism>
<reference evidence="2 3" key="1">
    <citation type="submission" date="2022-10" db="EMBL/GenBank/DDBJ databases">
        <title>Defluviimonas sp. nov., isolated from ocean surface sediments.</title>
        <authorList>
            <person name="He W."/>
            <person name="Wang L."/>
            <person name="Zhang D.-F."/>
        </authorList>
    </citation>
    <scope>NUCLEOTIDE SEQUENCE [LARGE SCALE GENOMIC DNA]</scope>
    <source>
        <strain evidence="2 3">WL0050</strain>
    </source>
</reference>
<sequence>MDNLMKKDRRPGYGSGFDGLSGLIPSDTSRSWYAERSPFFAKPRLGGLHH</sequence>
<protein>
    <submittedName>
        <fullName evidence="2">Uncharacterized protein</fullName>
    </submittedName>
</protein>
<evidence type="ECO:0000313" key="3">
    <source>
        <dbReference type="Proteomes" id="UP001652564"/>
    </source>
</evidence>
<evidence type="ECO:0000313" key="2">
    <source>
        <dbReference type="EMBL" id="MCV2871949.1"/>
    </source>
</evidence>
<dbReference type="RefSeq" id="WP_263739153.1">
    <property type="nucleotide sequence ID" value="NZ_JAOWKZ010000002.1"/>
</dbReference>